<proteinExistence type="predicted"/>
<evidence type="ECO:0000256" key="1">
    <source>
        <dbReference type="SAM" id="MobiDB-lite"/>
    </source>
</evidence>
<dbReference type="EMBL" id="BQNB010017678">
    <property type="protein sequence ID" value="GJT66016.1"/>
    <property type="molecule type" value="Genomic_DNA"/>
</dbReference>
<keyword evidence="2" id="KW-0812">Transmembrane</keyword>
<keyword evidence="4" id="KW-1185">Reference proteome</keyword>
<name>A0ABQ5FRQ2_9ASTR</name>
<reference evidence="3" key="2">
    <citation type="submission" date="2022-01" db="EMBL/GenBank/DDBJ databases">
        <authorList>
            <person name="Yamashiro T."/>
            <person name="Shiraishi A."/>
            <person name="Satake H."/>
            <person name="Nakayama K."/>
        </authorList>
    </citation>
    <scope>NUCLEOTIDE SEQUENCE</scope>
</reference>
<reference evidence="3" key="1">
    <citation type="journal article" date="2022" name="Int. J. Mol. Sci.">
        <title>Draft Genome of Tanacetum Coccineum: Genomic Comparison of Closely Related Tanacetum-Family Plants.</title>
        <authorList>
            <person name="Yamashiro T."/>
            <person name="Shiraishi A."/>
            <person name="Nakayama K."/>
            <person name="Satake H."/>
        </authorList>
    </citation>
    <scope>NUCLEOTIDE SEQUENCE</scope>
</reference>
<keyword evidence="2" id="KW-1133">Transmembrane helix</keyword>
<organism evidence="3 4">
    <name type="scientific">Tanacetum coccineum</name>
    <dbReference type="NCBI Taxonomy" id="301880"/>
    <lineage>
        <taxon>Eukaryota</taxon>
        <taxon>Viridiplantae</taxon>
        <taxon>Streptophyta</taxon>
        <taxon>Embryophyta</taxon>
        <taxon>Tracheophyta</taxon>
        <taxon>Spermatophyta</taxon>
        <taxon>Magnoliopsida</taxon>
        <taxon>eudicotyledons</taxon>
        <taxon>Gunneridae</taxon>
        <taxon>Pentapetalae</taxon>
        <taxon>asterids</taxon>
        <taxon>campanulids</taxon>
        <taxon>Asterales</taxon>
        <taxon>Asteraceae</taxon>
        <taxon>Asteroideae</taxon>
        <taxon>Anthemideae</taxon>
        <taxon>Anthemidinae</taxon>
        <taxon>Tanacetum</taxon>
    </lineage>
</organism>
<dbReference type="Proteomes" id="UP001151760">
    <property type="component" value="Unassembled WGS sequence"/>
</dbReference>
<sequence>MDSENDNEKVNLPSVPPPEPMVSCFDDLDFYKDFENEFPVIVYNDASTSKSNLLTEPILSPQHINLNDETSLSEFDEEEQNVLNFNDLFPFNIIQPDDLKSKKDNDDKEVDIIQSSRGNEITQGSNMLFETSHDKINKTFRTESFVMKLNVNIVIWNYYVNGMLFYLIMNLYVPFGILFDPKRYYKDGICARMLQRPRLARIYMREVHRVQVLYFGGLPDLMAEGLSARMLMEHRDAQGVSLFTSWAWRWLFDIRGPLIGISSAGDFLGIAPSYTSIRDPILRLCHKLIAYSIDGRSQAPAKVTVTDLFYLRGMDVGSVNVSYLLTRYLRLFAAGRKSEDLISRGQFDAIAVDEGDQAFSAPVQAPQQPPPPPPAVGRTMPQRLG</sequence>
<keyword evidence="2" id="KW-0472">Membrane</keyword>
<protein>
    <submittedName>
        <fullName evidence="3">Uncharacterized protein</fullName>
    </submittedName>
</protein>
<accession>A0ABQ5FRQ2</accession>
<evidence type="ECO:0000313" key="3">
    <source>
        <dbReference type="EMBL" id="GJT66016.1"/>
    </source>
</evidence>
<comment type="caution">
    <text evidence="3">The sequence shown here is derived from an EMBL/GenBank/DDBJ whole genome shotgun (WGS) entry which is preliminary data.</text>
</comment>
<feature type="region of interest" description="Disordered" evidence="1">
    <location>
        <begin position="358"/>
        <end position="385"/>
    </location>
</feature>
<evidence type="ECO:0000256" key="2">
    <source>
        <dbReference type="SAM" id="Phobius"/>
    </source>
</evidence>
<feature type="transmembrane region" description="Helical" evidence="2">
    <location>
        <begin position="158"/>
        <end position="179"/>
    </location>
</feature>
<gene>
    <name evidence="3" type="ORF">Tco_1017496</name>
</gene>
<evidence type="ECO:0000313" key="4">
    <source>
        <dbReference type="Proteomes" id="UP001151760"/>
    </source>
</evidence>